<feature type="compositionally biased region" description="Basic and acidic residues" evidence="6">
    <location>
        <begin position="123"/>
        <end position="144"/>
    </location>
</feature>
<feature type="region of interest" description="Disordered" evidence="6">
    <location>
        <begin position="313"/>
        <end position="332"/>
    </location>
</feature>
<keyword evidence="7" id="KW-1185">Reference proteome</keyword>
<comment type="subcellular location">
    <subcellularLocation>
        <location evidence="1">Golgi apparatus</location>
    </subcellularLocation>
</comment>
<evidence type="ECO:0000256" key="1">
    <source>
        <dbReference type="ARBA" id="ARBA00004555"/>
    </source>
</evidence>
<gene>
    <name evidence="8" type="primary">LOC106816107</name>
</gene>
<dbReference type="Proteomes" id="UP000695022">
    <property type="component" value="Unplaced"/>
</dbReference>
<keyword evidence="3" id="KW-0333">Golgi apparatus</keyword>
<feature type="region of interest" description="Disordered" evidence="6">
    <location>
        <begin position="1"/>
        <end position="99"/>
    </location>
</feature>
<comment type="similarity">
    <text evidence="2">Belongs to the GKAP1 family.</text>
</comment>
<dbReference type="PANTHER" id="PTHR14899:SF0">
    <property type="entry name" value="G KINASE-ANCHORING PROTEIN 1"/>
    <property type="match status" value="1"/>
</dbReference>
<name>A0ABM1EVC5_PRICU</name>
<organism evidence="7 8">
    <name type="scientific">Priapulus caudatus</name>
    <name type="common">Priapulid worm</name>
    <dbReference type="NCBI Taxonomy" id="37621"/>
    <lineage>
        <taxon>Eukaryota</taxon>
        <taxon>Metazoa</taxon>
        <taxon>Ecdysozoa</taxon>
        <taxon>Scalidophora</taxon>
        <taxon>Priapulida</taxon>
        <taxon>Priapulimorpha</taxon>
        <taxon>Priapulimorphida</taxon>
        <taxon>Priapulidae</taxon>
        <taxon>Priapulus</taxon>
    </lineage>
</organism>
<feature type="coiled-coil region" evidence="5">
    <location>
        <begin position="208"/>
        <end position="265"/>
    </location>
</feature>
<feature type="region of interest" description="Disordered" evidence="6">
    <location>
        <begin position="123"/>
        <end position="191"/>
    </location>
</feature>
<dbReference type="PANTHER" id="PTHR14899">
    <property type="entry name" value="G KINASE ANCHORING PROTEIN 1"/>
    <property type="match status" value="1"/>
</dbReference>
<evidence type="ECO:0000256" key="4">
    <source>
        <dbReference type="ARBA" id="ARBA00023054"/>
    </source>
</evidence>
<accession>A0ABM1EVC5</accession>
<dbReference type="GeneID" id="106816107"/>
<evidence type="ECO:0000256" key="5">
    <source>
        <dbReference type="SAM" id="Coils"/>
    </source>
</evidence>
<feature type="compositionally biased region" description="Basic residues" evidence="6">
    <location>
        <begin position="40"/>
        <end position="49"/>
    </location>
</feature>
<dbReference type="InterPro" id="IPR026109">
    <property type="entry name" value="GKAP1"/>
</dbReference>
<evidence type="ECO:0000256" key="3">
    <source>
        <dbReference type="ARBA" id="ARBA00023034"/>
    </source>
</evidence>
<keyword evidence="4 5" id="KW-0175">Coiled coil</keyword>
<reference evidence="8" key="1">
    <citation type="submission" date="2025-08" db="UniProtKB">
        <authorList>
            <consortium name="RefSeq"/>
        </authorList>
    </citation>
    <scope>IDENTIFICATION</scope>
</reference>
<proteinExistence type="inferred from homology"/>
<evidence type="ECO:0000256" key="6">
    <source>
        <dbReference type="SAM" id="MobiDB-lite"/>
    </source>
</evidence>
<feature type="compositionally biased region" description="Basic and acidic residues" evidence="6">
    <location>
        <begin position="76"/>
        <end position="88"/>
    </location>
</feature>
<evidence type="ECO:0000313" key="7">
    <source>
        <dbReference type="Proteomes" id="UP000695022"/>
    </source>
</evidence>
<dbReference type="PRINTS" id="PR02083">
    <property type="entry name" value="GKINASEAP1"/>
</dbReference>
<evidence type="ECO:0000313" key="8">
    <source>
        <dbReference type="RefSeq" id="XP_014676146.1"/>
    </source>
</evidence>
<dbReference type="RefSeq" id="XP_014676146.1">
    <property type="nucleotide sequence ID" value="XM_014820660.1"/>
</dbReference>
<feature type="compositionally biased region" description="Basic and acidic residues" evidence="6">
    <location>
        <begin position="50"/>
        <end position="60"/>
    </location>
</feature>
<protein>
    <submittedName>
        <fullName evidence="8">G kinase-anchoring protein 1-like</fullName>
    </submittedName>
</protein>
<evidence type="ECO:0000256" key="2">
    <source>
        <dbReference type="ARBA" id="ARBA00006662"/>
    </source>
</evidence>
<sequence length="332" mass="38217">MVSVASSRFAILKIEDDEEPDNQTSKTLAKPSEKPGQSKNAKKKAKKKAKAEEERAENKELQSMLFMTKAKKGKHKAQEESSTEKQRTDSTSSEQWDDWKKRDTEFVAEVYESDLQQALLESKIEFNEERQKRVAVGDDPDRPERNRRKKAGKSGKPAPMSLEEFNAKAQTQHSDQERKLAGGGGEATDACDEKGDFFNKIADDAERIITKEQRMEQYRKNLKAYEKEAKTLQWEDVVEQKDKELEQTRAELSSLKEEFAAVKKRNKQLCFILAQGEMKEKAEVLLQMEELLAVRDEMTQQVTELHGLLEQERSKVHSLTSELQKHQKHSKK</sequence>